<sequence length="564" mass="61024">MKFKIRTKLLLTFFVVLLLFIVNGWFSIQAFTGMQNETKKIAIDVMPLRMTADRLLTDLVNEETGVRGYLVTGQDSFLDPYRSGKQQLEKDLAYIQKNANDAIIKTLIDQKAIPESNTLQTFFDTQIKLIKNGNVEAARSRINDGKQSMDAFRSIVEQIDTETSKLTGSSWASVQHNTNQSKRLIFAFGLVAILFSVIIGISLIRSILRPLVTVTKQLKEIAEGEGDLTKELTVRSKDEILDLANAFNQMLGNLRMIIGQVKQSTEQVAASSEQLLASSEETSRATEQIAESVQTVASGSQQQNQEIDQTAQTIHGMASGIQQIASSTQTVSVTANHAIEASVAGNQAIGKAIQQMNSINTTVLDASQSIQQLGEHAKNIGKIVEVITNIAGQTNLLALNAAIEAARAGEHGRGFAVVADEVRKLAEESSNSAKQIAEYITTIQSGIQTVVQAMESGTNEVKSGIEIVNMAEQSFEKIQQSVQEVTKQVQEVTAATQQLSAGAEEVVGVVENVAAVSEKITSETQTVSAATEEQLASMQEISASSSALANLAGELQELISKFKV</sequence>
<evidence type="ECO:0000256" key="2">
    <source>
        <dbReference type="ARBA" id="ARBA00022475"/>
    </source>
</evidence>
<feature type="domain" description="HAMP" evidence="10">
    <location>
        <begin position="205"/>
        <end position="259"/>
    </location>
</feature>
<dbReference type="Gene3D" id="6.10.340.10">
    <property type="match status" value="1"/>
</dbReference>
<feature type="domain" description="Methyl-accepting transducer" evidence="9">
    <location>
        <begin position="278"/>
        <end position="514"/>
    </location>
</feature>
<dbReference type="Pfam" id="PF00672">
    <property type="entry name" value="HAMP"/>
    <property type="match status" value="1"/>
</dbReference>
<dbReference type="SMART" id="SM00304">
    <property type="entry name" value="HAMP"/>
    <property type="match status" value="2"/>
</dbReference>
<evidence type="ECO:0000256" key="1">
    <source>
        <dbReference type="ARBA" id="ARBA00004236"/>
    </source>
</evidence>
<keyword evidence="12" id="KW-1185">Reference proteome</keyword>
<dbReference type="EMBL" id="CP089291">
    <property type="protein sequence ID" value="UOF90623.1"/>
    <property type="molecule type" value="Genomic_DNA"/>
</dbReference>
<dbReference type="PROSITE" id="PS50885">
    <property type="entry name" value="HAMP"/>
    <property type="match status" value="1"/>
</dbReference>
<dbReference type="RefSeq" id="WP_347437322.1">
    <property type="nucleotide sequence ID" value="NZ_CP089291.1"/>
</dbReference>
<evidence type="ECO:0000259" key="10">
    <source>
        <dbReference type="PROSITE" id="PS50885"/>
    </source>
</evidence>
<dbReference type="Gene3D" id="1.10.287.950">
    <property type="entry name" value="Methyl-accepting chemotaxis protein"/>
    <property type="match status" value="1"/>
</dbReference>
<dbReference type="Pfam" id="PF00015">
    <property type="entry name" value="MCPsignal"/>
    <property type="match status" value="1"/>
</dbReference>
<protein>
    <submittedName>
        <fullName evidence="11">Methyl-accepting chemotaxis protein</fullName>
    </submittedName>
</protein>
<dbReference type="CDD" id="cd06225">
    <property type="entry name" value="HAMP"/>
    <property type="match status" value="1"/>
</dbReference>
<name>A0ABY4CJP7_9BACL</name>
<dbReference type="Proteomes" id="UP000830167">
    <property type="component" value="Chromosome"/>
</dbReference>
<evidence type="ECO:0000256" key="7">
    <source>
        <dbReference type="SAM" id="Coils"/>
    </source>
</evidence>
<evidence type="ECO:0000256" key="3">
    <source>
        <dbReference type="ARBA" id="ARBA00023136"/>
    </source>
</evidence>
<evidence type="ECO:0000259" key="9">
    <source>
        <dbReference type="PROSITE" id="PS50111"/>
    </source>
</evidence>
<dbReference type="InterPro" id="IPR003660">
    <property type="entry name" value="HAMP_dom"/>
</dbReference>
<comment type="similarity">
    <text evidence="5">Belongs to the methyl-accepting chemotaxis (MCP) protein family.</text>
</comment>
<dbReference type="InterPro" id="IPR004089">
    <property type="entry name" value="MCPsignal_dom"/>
</dbReference>
<proteinExistence type="inferred from homology"/>
<dbReference type="InterPro" id="IPR007891">
    <property type="entry name" value="CHASE3"/>
</dbReference>
<comment type="subcellular location">
    <subcellularLocation>
        <location evidence="1">Cell membrane</location>
    </subcellularLocation>
</comment>
<dbReference type="CDD" id="cd11386">
    <property type="entry name" value="MCP_signal"/>
    <property type="match status" value="1"/>
</dbReference>
<dbReference type="PANTHER" id="PTHR32089:SF114">
    <property type="entry name" value="METHYL-ACCEPTING CHEMOTAXIS PROTEIN MCPB"/>
    <property type="match status" value="1"/>
</dbReference>
<organism evidence="11 12">
    <name type="scientific">Fodinisporobacter ferrooxydans</name>
    <dbReference type="NCBI Taxonomy" id="2901836"/>
    <lineage>
        <taxon>Bacteria</taxon>
        <taxon>Bacillati</taxon>
        <taxon>Bacillota</taxon>
        <taxon>Bacilli</taxon>
        <taxon>Bacillales</taxon>
        <taxon>Alicyclobacillaceae</taxon>
        <taxon>Fodinisporobacter</taxon>
    </lineage>
</organism>
<dbReference type="SUPFAM" id="SSF58104">
    <property type="entry name" value="Methyl-accepting chemotaxis protein (MCP) signaling domain"/>
    <property type="match status" value="1"/>
</dbReference>
<evidence type="ECO:0000313" key="12">
    <source>
        <dbReference type="Proteomes" id="UP000830167"/>
    </source>
</evidence>
<dbReference type="InterPro" id="IPR004090">
    <property type="entry name" value="Chemotax_Me-accpt_rcpt"/>
</dbReference>
<keyword evidence="2" id="KW-1003">Cell membrane</keyword>
<keyword evidence="8" id="KW-0812">Transmembrane</keyword>
<gene>
    <name evidence="11" type="ORF">LSG31_22680</name>
</gene>
<dbReference type="PANTHER" id="PTHR32089">
    <property type="entry name" value="METHYL-ACCEPTING CHEMOTAXIS PROTEIN MCPB"/>
    <property type="match status" value="1"/>
</dbReference>
<dbReference type="Pfam" id="PF05227">
    <property type="entry name" value="CHASE3"/>
    <property type="match status" value="1"/>
</dbReference>
<evidence type="ECO:0000256" key="5">
    <source>
        <dbReference type="ARBA" id="ARBA00029447"/>
    </source>
</evidence>
<dbReference type="SMART" id="SM00283">
    <property type="entry name" value="MA"/>
    <property type="match status" value="1"/>
</dbReference>
<keyword evidence="3 8" id="KW-0472">Membrane</keyword>
<feature type="transmembrane region" description="Helical" evidence="8">
    <location>
        <begin position="184"/>
        <end position="208"/>
    </location>
</feature>
<dbReference type="PRINTS" id="PR00260">
    <property type="entry name" value="CHEMTRNSDUCR"/>
</dbReference>
<evidence type="ECO:0000256" key="4">
    <source>
        <dbReference type="ARBA" id="ARBA00023224"/>
    </source>
</evidence>
<evidence type="ECO:0000313" key="11">
    <source>
        <dbReference type="EMBL" id="UOF90623.1"/>
    </source>
</evidence>
<dbReference type="PROSITE" id="PS50111">
    <property type="entry name" value="CHEMOTAXIS_TRANSDUC_2"/>
    <property type="match status" value="1"/>
</dbReference>
<keyword evidence="8" id="KW-1133">Transmembrane helix</keyword>
<keyword evidence="7" id="KW-0175">Coiled coil</keyword>
<dbReference type="CDD" id="cd19410">
    <property type="entry name" value="HK9-like_sensor"/>
    <property type="match status" value="1"/>
</dbReference>
<reference evidence="11" key="1">
    <citation type="submission" date="2021-12" db="EMBL/GenBank/DDBJ databases">
        <title>Alicyclobacillaceae gen. nov., sp. nov., isolated from chalcocite enrichment system.</title>
        <authorList>
            <person name="Jiang Z."/>
        </authorList>
    </citation>
    <scope>NUCLEOTIDE SEQUENCE</scope>
    <source>
        <strain evidence="11">MYW30-H2</strain>
    </source>
</reference>
<keyword evidence="4 6" id="KW-0807">Transducer</keyword>
<evidence type="ECO:0000256" key="6">
    <source>
        <dbReference type="PROSITE-ProRule" id="PRU00284"/>
    </source>
</evidence>
<evidence type="ECO:0000256" key="8">
    <source>
        <dbReference type="SAM" id="Phobius"/>
    </source>
</evidence>
<accession>A0ABY4CJP7</accession>
<feature type="coiled-coil region" evidence="7">
    <location>
        <begin position="468"/>
        <end position="495"/>
    </location>
</feature>